<evidence type="ECO:0000256" key="1">
    <source>
        <dbReference type="SAM" id="MobiDB-lite"/>
    </source>
</evidence>
<feature type="compositionally biased region" description="Acidic residues" evidence="1">
    <location>
        <begin position="245"/>
        <end position="261"/>
    </location>
</feature>
<keyword evidence="3" id="KW-1185">Reference proteome</keyword>
<feature type="compositionally biased region" description="Basic residues" evidence="1">
    <location>
        <begin position="284"/>
        <end position="297"/>
    </location>
</feature>
<dbReference type="VEuPathDB" id="VectorBase:MDOMA2_020897"/>
<evidence type="ECO:0000313" key="4">
    <source>
        <dbReference type="RefSeq" id="XP_019894459.2"/>
    </source>
</evidence>
<dbReference type="OrthoDB" id="533763at2759"/>
<accession>A0A9J7DLP9</accession>
<feature type="region of interest" description="Disordered" evidence="1">
    <location>
        <begin position="421"/>
        <end position="484"/>
    </location>
</feature>
<feature type="compositionally biased region" description="Low complexity" evidence="1">
    <location>
        <begin position="754"/>
        <end position="763"/>
    </location>
</feature>
<dbReference type="Gene3D" id="6.10.250.3420">
    <property type="match status" value="1"/>
</dbReference>
<gene>
    <name evidence="4" type="primary">LOC101894231</name>
</gene>
<evidence type="ECO:0000313" key="3">
    <source>
        <dbReference type="Proteomes" id="UP001652621"/>
    </source>
</evidence>
<evidence type="ECO:0000259" key="2">
    <source>
        <dbReference type="Pfam" id="PF18253"/>
    </source>
</evidence>
<protein>
    <submittedName>
        <fullName evidence="4">Uncharacterized protein LOC101894231 isoform X4</fullName>
    </submittedName>
</protein>
<dbReference type="InterPro" id="IPR034649">
    <property type="entry name" value="Hip_N"/>
</dbReference>
<dbReference type="GO" id="GO:0046983">
    <property type="term" value="F:protein dimerization activity"/>
    <property type="evidence" value="ECO:0007669"/>
    <property type="project" value="InterPro"/>
</dbReference>
<feature type="compositionally biased region" description="Basic and acidic residues" evidence="1">
    <location>
        <begin position="474"/>
        <end position="483"/>
    </location>
</feature>
<dbReference type="CDD" id="cd14438">
    <property type="entry name" value="Hip_N"/>
    <property type="match status" value="1"/>
</dbReference>
<dbReference type="Pfam" id="PF18253">
    <property type="entry name" value="HipN"/>
    <property type="match status" value="1"/>
</dbReference>
<dbReference type="RefSeq" id="XP_019894459.2">
    <property type="nucleotide sequence ID" value="XM_020038900.2"/>
</dbReference>
<feature type="region of interest" description="Disordered" evidence="1">
    <location>
        <begin position="52"/>
        <end position="101"/>
    </location>
</feature>
<reference evidence="4" key="1">
    <citation type="submission" date="2025-08" db="UniProtKB">
        <authorList>
            <consortium name="RefSeq"/>
        </authorList>
    </citation>
    <scope>IDENTIFICATION</scope>
    <source>
        <strain evidence="4">Aabys</strain>
        <tissue evidence="4">Whole body</tissue>
    </source>
</reference>
<proteinExistence type="predicted"/>
<sequence>MAAINPEDLEKLKKFIDFVSANPLILNVPQLGFMKRFIEKFGGKVPEGEYQMPAGGKCPFGGDAKTETKTQPPPSSTQDADEAEPVVEEESEESEVELDMEETANVQLLEPNVLYLDEKPPKIVKARTRKTKKKKKPLKVDKLRHKSRLAKKSKIQKGTKVKKPHVHSDDDDATTAINDDPLLTMEKPIKMEIDVEMPTDDIMIPKAEEDGQEISPASKYSPDTSELKYENSEDGSNEENAKENEENDDGDDYGDDQDDSADSYVASSTEATEEEDDEPLIMIAKRKGRPPGKQKLPRLKQCRGACKQKCSQKFNEEQREKICNLFWSLAESEKREYIRQHARTKVRHYIRLKNKSTRQHNSPHFAYYLDGDTGGEGENKLIRVCRKYFESTLHITNYKIKKALEGYEAPPVIDVKLLQQQKNRPKEEEEEKDEGPQQYLDPATGDLITIDAKAKEKVKPTPTAPKPKYKPRKRGDPPPEHHPKPIKCKQRCIYKCHTKFTEEERKQICDVFWSLDYNRRKDFILTRIETKDIEVQTMPEFRKTNRPPRAYHTRFYLRSSSQGENVRVCKHFLMNTLSISRMFITNAIDFADKTTGHYTGCDRRGLNTAGNKIDEERMKFIRDHIASYPYWTPNKKSKCRYLHHSLSIKRMYLQYKEMCEGQQMKFVSTNIYYKTFHEDFRLSFLANPGPTKGGGFLKTNPNVSHYTGEEPGGIWFDANGERLDLSKHNPGDSLMYLNYLQSRTMPAVTMPDDSQSLSNSQLQRQEEEEEAQQHTIVHPSTSSFNWNPSLNYAQFIDTAALNSNLISQPAIATTTASGTRLAAPALVPQPPDFNLSLYENILPQAHAASTSSIFRKL</sequence>
<dbReference type="PANTHER" id="PTHR10773">
    <property type="entry name" value="DNA-DIRECTED RNA POLYMERASES I, II, AND III SUBUNIT RPABC2"/>
    <property type="match status" value="1"/>
</dbReference>
<dbReference type="AlphaFoldDB" id="A0A9J7DLP9"/>
<organism evidence="3 4">
    <name type="scientific">Musca domestica</name>
    <name type="common">House fly</name>
    <dbReference type="NCBI Taxonomy" id="7370"/>
    <lineage>
        <taxon>Eukaryota</taxon>
        <taxon>Metazoa</taxon>
        <taxon>Ecdysozoa</taxon>
        <taxon>Arthropoda</taxon>
        <taxon>Hexapoda</taxon>
        <taxon>Insecta</taxon>
        <taxon>Pterygota</taxon>
        <taxon>Neoptera</taxon>
        <taxon>Endopterygota</taxon>
        <taxon>Diptera</taxon>
        <taxon>Brachycera</taxon>
        <taxon>Muscomorpha</taxon>
        <taxon>Muscoidea</taxon>
        <taxon>Muscidae</taxon>
        <taxon>Musca</taxon>
    </lineage>
</organism>
<feature type="region of interest" description="Disordered" evidence="1">
    <location>
        <begin position="748"/>
        <end position="780"/>
    </location>
</feature>
<name>A0A9J7DLP9_MUSDO</name>
<dbReference type="GeneID" id="101894231"/>
<dbReference type="Proteomes" id="UP001652621">
    <property type="component" value="Unplaced"/>
</dbReference>
<feature type="compositionally biased region" description="Basic residues" evidence="1">
    <location>
        <begin position="122"/>
        <end position="165"/>
    </location>
</feature>
<feature type="domain" description="Hsp70-interacting protein N-terminal" evidence="2">
    <location>
        <begin position="5"/>
        <end position="46"/>
    </location>
</feature>
<feature type="region of interest" description="Disordered" evidence="1">
    <location>
        <begin position="119"/>
        <end position="297"/>
    </location>
</feature>
<dbReference type="PANTHER" id="PTHR10773:SF19">
    <property type="match status" value="1"/>
</dbReference>
<feature type="compositionally biased region" description="Acidic residues" evidence="1">
    <location>
        <begin position="79"/>
        <end position="101"/>
    </location>
</feature>